<proteinExistence type="predicted"/>
<feature type="domain" description="Filamentous haemagglutinin FhaB/tRNA nuclease CdiA-like TPS" evidence="3">
    <location>
        <begin position="67"/>
        <end position="175"/>
    </location>
</feature>
<keyword evidence="2" id="KW-1133">Transmembrane helix</keyword>
<reference evidence="4 5" key="1">
    <citation type="submission" date="2019-07" db="EMBL/GenBank/DDBJ databases">
        <title>The pathways for chlorine oxyanion respiration interact through the shared metabolite chlorate.</title>
        <authorList>
            <person name="Barnum T.P."/>
            <person name="Cheng Y."/>
            <person name="Hill K.A."/>
            <person name="Lucas L.N."/>
            <person name="Carlson H.K."/>
            <person name="Coates J.D."/>
        </authorList>
    </citation>
    <scope>NUCLEOTIDE SEQUENCE [LARGE SCALE GENOMIC DNA]</scope>
    <source>
        <strain evidence="4 5">SFB-1</strain>
    </source>
</reference>
<comment type="caution">
    <text evidence="4">The sequence shown here is derived from an EMBL/GenBank/DDBJ whole genome shotgun (WGS) entry which is preliminary data.</text>
</comment>
<gene>
    <name evidence="4" type="ORF">FHP89_10075</name>
</gene>
<evidence type="ECO:0000259" key="3">
    <source>
        <dbReference type="SMART" id="SM00912"/>
    </source>
</evidence>
<evidence type="ECO:0000256" key="1">
    <source>
        <dbReference type="SAM" id="MobiDB-lite"/>
    </source>
</evidence>
<name>A0A557RR43_9RHOO</name>
<accession>A0A557RR43</accession>
<feature type="transmembrane region" description="Helical" evidence="2">
    <location>
        <begin position="36"/>
        <end position="56"/>
    </location>
</feature>
<feature type="region of interest" description="Disordered" evidence="1">
    <location>
        <begin position="419"/>
        <end position="438"/>
    </location>
</feature>
<evidence type="ECO:0000256" key="2">
    <source>
        <dbReference type="SAM" id="Phobius"/>
    </source>
</evidence>
<protein>
    <submittedName>
        <fullName evidence="4">Leukotoxin LktA family filamentous adhesin</fullName>
    </submittedName>
</protein>
<dbReference type="NCBIfam" id="NF012206">
    <property type="entry name" value="LktA_tand_53"/>
    <property type="match status" value="13"/>
</dbReference>
<keyword evidence="2" id="KW-0812">Transmembrane</keyword>
<dbReference type="PROSITE" id="PS01054">
    <property type="entry name" value="TRANSALDOLASE_1"/>
    <property type="match status" value="1"/>
</dbReference>
<dbReference type="EMBL" id="VMNI01000008">
    <property type="protein sequence ID" value="TVO76442.1"/>
    <property type="molecule type" value="Genomic_DNA"/>
</dbReference>
<feature type="compositionally biased region" description="Polar residues" evidence="1">
    <location>
        <begin position="419"/>
        <end position="435"/>
    </location>
</feature>
<feature type="compositionally biased region" description="Polar residues" evidence="1">
    <location>
        <begin position="2000"/>
        <end position="2009"/>
    </location>
</feature>
<feature type="region of interest" description="Disordered" evidence="1">
    <location>
        <begin position="1281"/>
        <end position="1306"/>
    </location>
</feature>
<sequence length="5296" mass="531308">MRQHPRPRDAPTGRSTVSQGALTYLRRQYLCVLRRCAFLNAFSSWLLLAAPMAMAGQPGIVTDGRTATTLTQAGAVTDITTATVRGNNAFNSFSRFNIGSGQTVNLHLPQQTANLLNLVRNERSQIDGVMNAYKDGRIGGNVFFFNPHGMVVGAQGQINVGSLTVATPTPAYMERLIGPGGAIDDAAVDQALRGEIPLSESGLITVKGSVKAARAVQLAAANVSIVGGARIEAGAAAHAGFGALVNIDGLEAGAQMLQDGDTVRIVAADAVNIAGLVSADGAAGEAAGRVRIDAGGDITVADGGRVSADGHGANSDGGKIRVWAEGTATLATQGELSARGGEISGDGGHIEFSATDTVRLEGGALKANATNGKRGSVLIDPNNIEAVTANTYTDGVDFTLIANDTITVENNITISTRDIANPTTGNHATDASQGDSGDLTLRASNVELKAGSRLLAHATPGHTGGDVTVEGRTLDAIGANRDVNASVSLTEATVTGKDITIRSSAETSLVQELLENNPALSVADAQRQIDQELDDPIDGIGGAFLSVTTKATATTTVLGSKVTGSGKVSISSHAGARSGFEKIATATTTIGDSGAIKSEIRGNTIDITSTATTSLSYKILGTVTKLLDQSWLPDPDGPLITALDDNLFDFNSVPLVALSTAKATTLIDGASLIIGTDTVTIGADADSAAKPTFSSPFLFSAAWGESTAEARARVVGTANITATSALTVQAHTNTEIDVTATVNSINKPVDATFVRANTNITTIAEVGDTTTTTGGSISVDAQTEAEINAAADAKNTGGSGVGLSLAISETTSTTTATLGGTAEATTGDVSVTANADIEEGNSANAATLGNPSSISAKITNFKAGIQRNVVGGILKATGKINPTTADRLTSFLFPGIKEGKFNAAGAVAWTTGNNTATASIAPLADVKAAGGISVTAKVTDDPSSSAGAKTSSTGSAVGGSVAYGSFVNTANAFIGKGATVDAKGALLVDAQTHVPYPWQIDWEDPDEILNFLQGGVLDMFLTTYSINSAKGKSGIGLAVGVNLFDLDNNATAYIDEGAQINTRYTAIPGLATQSVKVSAKNDISLTGAVGILSKKFLGTSGGKAALGGSAGLISIDTNASATIRGNAKVNSANAVDVDATNIQRVVTVTEAGGSSDAVGVEGAVSINTLTNTSTAAIDDDATVAAGDDITVNAKGDLENISVAGGVVATKGQVGIGFSVSVNTIVSDVAAYIGNFDPLGLDLVPALGNISTTGKVNLVAVSEVSQGAYSVAGALATDSKAQTDMPAGASDTQDGGGSGTASKSGKGKFGVAVSADVSINDVTADTKAYVSDGATISAATALDLDATNTLALSALSGAVTISTQQSGNALAGSYAQNSLAGTTAAYADDATLTLTGPLTADAKTTGTIETLSASIAGTKGKVGVAGSVSINDIDNSTKTYLSNVLLTGVSTVGLTALDDSTIRAIAGAIAFGGKAGIGLSFSWNQLDNDTESWIANSDVDATGLVSVAATTDNSIDTISAAIGASKGPMAGAAAVTINTIDNSTKTWIAGTRGGDGVDSAANIALLSTDSSRIFGLAGALGATTGSAGVGVTFAWNDVDNIVDARLKNNANAESTAGDITVKADSSTHIEGISAAGGVSGKAGVAGAATVVQAKNTVKASIDAGSTAIADGNVHVGASDDVDLFSLAGNVAGGGKAGIGASASVLITNNTVEARIDGSATGRGKRGAIDVPTGDKNSAGTLLTESTRGVAVTATSHEDIETIAAGGSGGGSAGVAGSATVTDLTETTTAAIGSGATINPLDDGSSTQDVTVRASDETTLLGVAGAVAFGGSGGVGAGADVGLIGKTTTASVAGNVKTNDTVTVEARSEEDITSVAASLSVGGSAGIAGSASVYVVDVTTKSEIADGATVHSDGNVIVSADDDNEIDMIAGNGAFGGSAGVGASAAVAIINKTVTARVGTGATVDALGKATGVTVADGSFDTTYTANGTDEGEISAPAASNPDGSDSQALTGQRTGIRGTATGFQGLAVTATNQDDIETISATGSAAGSAAITLAGDVNVITTNTTADIADNAQINQNTGTGAAAGQSVLVAAGNDHYQMGIAGSASGAGAVGIGAAADVLVAKHTTTAKVGDSADVRARKDVSVIASAQEEILSIAAGLGVGGTVGVAGSTSVLSMTNVTSATTGTGSVVDADGNVRIVATDHTETDVVDGTLAVGLGAAGVGGAVGVTRIEKDTTAGVGVGATVNARGNNTASMQALSGNDLTDRDAITGLMVEANSSEDLFSVAASGAGGFYAGVSGAVTVTSVDSDTTAVIGNGALINQGVTNGSATQDVNVSAKNHARLDAYTGSLAGGAVGAAGGVDVGTIKNDTTALIDNNAQVSAKRDVDVNALTDADIDSITVSAAGGIGAIAGGISVYSVGSGLDAEGRKKLKSDSGDFGDVNSYADDQASDGSINSLLAGSDDARIRNAGTQSQTARAGVSISGDLAGANTAGTTATIGDANITTGGAIDIDARQDIDVKVLAGGASVGGVGLGVGVGVVAVNAGTAADVAALATLNSGGAISVGAHTKTVSDLTGFAGSYGGLAADAAVAIVTDNSTTRAAIGDGVQIVDATGVSVSASDDRTAESEAVGVSVSGGAAVGASVATATLGGSTTASAGDNLLAGQSVNTVDSLTVTADSSTTAKAESIAGKAGIGLAASGSVATAKTTPTVSAMIGDNSRIKVSGTTNVNATGRSSADADAIGVNVAGGVGIGASIATATSAPDIDAAIGAGARITANQVRIAATQAILGSGTSAYALGAAGGLLAGVNATYAESNNNGKVDAKLGDNSELVVASNVNVDATNNTRQRTDVTGVSIGGVLAAGATIGHANSDTETHASLGNGVQVASLGGLTGLISVTAVGTDDNIATAVSGSGGLISGSAASVGTFSESDTSARVGSGDATHSLNASTVTLTADHTTQFNGKVDSVSASAVGASGSKARHTVKSTVEATVADNGRINANHVDIDANNRAHKFWWGASSVAADAATNADSAAWNIKSGSGGALNAAAGSSRSTVTLTTVARIGQNAQVHGLMPALGEGSFSMDAFNDVIGHDKSKLDSGGLVAVAATETHFTATGNATAEFGAGAQVTSDTGDITAGTRSRVDLDTRSSSDTYGLAGAPMGEAWSTWTGNNTAIVRSGARLLADQGGVHLGGGQASDGTRTDIEADSDVRLWNKTAFPINSDPDARTTVTSNASVQLLGTAAIETAGDITLAADKGKIDAHHVGIGKDIYREAASGIVSGISNAFGGDDVSFDIEGGETVVGGSSTAQIEGSALAGIHRFESLTLEYELVDASGNVVASPVTGTDGRVLWRLKVSKTDGVNYTIDPAVGLAANIQKRIDKLRSLMEQYSGDPVAVGAYESEIKFLQFKLVELGLASGDPNGTNFNTGNWNNPSPKEVKLEEIAQKEAQIDSLGNDIVSTTDGATTTTDGALTAQTTLTTDAGTVVLRADSINGNNATIQTNLAGMGNFNAADGDYLNLIGQQGTAASLRSDINTLQGQLSADRTSLATSNANIDTLLGNIASRQSQIDTLLATNGAQSQIDALRALNDTDRSAATSELGTANSLLAGIATKSTLLDQKAGSLNSTYTTINSLQSTLRSRFANGSADSSRVAAVTNLQSSNTSLRGDVSTLAGSINGADATVAGASTTVAGNLTTVQGYETDLGTAQTDLVALEAQLPGLSDVPANGPIADFMHVDDITVRLGNIDVTADNLTGTGALRAPGDAKISIVNNTPDFLVLGKLTVDSDSGGEIRQNGFLINDNNEIRRINLNNQAPSLTLQTKHNNGAGLPQIEVISNYDPNSAKNANLPAPSPDIQLSDDVSNPLGLVRVYSQAGSIYVDGDIRAAQVDVQADNGDFVQSFVDGFYHSSGDPAANVQGGQTSTPAGKGIVANGSVFISARYLNINGLVQSGIETWNITLPTTPVLTGPASLYGLNQSALDTLVENWKNSTGPQYSTLAAAGGAVVFNAALNRIEANASYAHTDMGTSGWAQRTSSFGGLYPLISDYGNIGASYDPSVTGGRFVLDGEAVKGGYIQLYGQILNTAGSASRLKVLDGFGQIVVTNPTDRAVVVNNLSTGTDADGSGRGVRGVIDITDIQRVNTTNGTSDAIHTVITRENNTVMLDQTGRWEGSVFNPNYRFTGADTTAADGRNTTYDPQTGLRYVWTTATDKSTNTYWQFSGTQFLGISALRTRPSGTVESKRGPYTTGTRRLDDGTYLLRDTSLTGTPLKTTSDTRTTSDHWTKTKEWTDCNWWTVCIAQDYHSKWTQSTGTQTITTFSLKADYPINVEFSGQDTGLVAINSKSDVTLNGLINNRFGDTTITAGVNPGVGVTSNPALVKAGQSILQGSEDALVTGQTLNFAASYSVGTTGSNANPVNIDLNGGTLNAAVASGNLALRQANGDLSIGIVSAGGAANAGLGQVLIAADGHLSMAGPLSSVTGNQIELVSENGSIGSATDPFRIKAGFTSNLAERRFYGVTAAARESIFLDSESWIGNLGADLLVSSITSTTGDVQVRTPGRIIDNNPFETRDERTYAQLLTLWEELSLLENTTKNAEKQQAAIAAFEAGASQEYRIYWQIRNQQADPSSFDANHTVALSTAQETAMRDSLAQQGKTQTEIDTLVRDYSKNKTDEYRALHEKLYATPVYENLIPVGYQDGFAYAATQTERDAQLKGSSWSEHELGIAFSPGLLKETTDTNPVLKDPNVAGTSVTLLADQGIGETGLTRMIDLSLNPGLISDDDKVALAAAERNDLSINGGIASVTQRKPVVVGGNGLLTVTDRAGNAVAGDVFLASETSVNVGAILSTGETRLKAAGSIMHGAGAGLPSFVASSLILESAKGDIGSATQPVLVQLGDNDPLIARADGDIFITQLGNDLAVDTLFSRAGIWLTAPGSIVDAFNTDDTNIRSQTLNLLAGGSLGSASNFLDIGLGPRLESDTDDTGYLTANAGTGAFLRSPSLPLILHQVDAGTEIRVIGGTDVVVEGAVTAPVSVDIAAGDDVRFDGGQIATDTVAISAGSDGTGNVAGSSTAGPDIVATTSAFITAPQGIGTGAPVEVRTPQLDLQADTMDVVATPLTPAQPLMINASGVGGSMASDVTLNLASGSSVTIGTLFANTSQTTATTPLFTVTDGQLGDYAAFYTPAFAIRVDHQNRAFQPGFDVRAFTLSGLYDMVVTPESALIGAFIITKNPRKVVFSNPGGVADLRSRGQLNALDHQTKNDKSNRVAAGAAENYATAAGGLVFVDPDLFECGKPGEPNACEDL</sequence>
<evidence type="ECO:0000313" key="4">
    <source>
        <dbReference type="EMBL" id="TVO76442.1"/>
    </source>
</evidence>
<dbReference type="InterPro" id="IPR047881">
    <property type="entry name" value="LktA_repeat"/>
</dbReference>
<dbReference type="InterPro" id="IPR008638">
    <property type="entry name" value="FhaB/CdiA-like_TPS"/>
</dbReference>
<dbReference type="Gene3D" id="2.160.20.10">
    <property type="entry name" value="Single-stranded right-handed beta-helix, Pectin lyase-like"/>
    <property type="match status" value="1"/>
</dbReference>
<dbReference type="GO" id="GO:0005975">
    <property type="term" value="P:carbohydrate metabolic process"/>
    <property type="evidence" value="ECO:0007669"/>
    <property type="project" value="InterPro"/>
</dbReference>
<evidence type="ECO:0000313" key="5">
    <source>
        <dbReference type="Proteomes" id="UP000318349"/>
    </source>
</evidence>
<dbReference type="InterPro" id="IPR018225">
    <property type="entry name" value="Transaldolase_AS"/>
</dbReference>
<dbReference type="InterPro" id="IPR012334">
    <property type="entry name" value="Pectin_lyas_fold"/>
</dbReference>
<dbReference type="NCBIfam" id="TIGR01901">
    <property type="entry name" value="adhes_NPXG"/>
    <property type="match status" value="1"/>
</dbReference>
<keyword evidence="2" id="KW-0472">Membrane</keyword>
<dbReference type="NCBIfam" id="NF012204">
    <property type="entry name" value="adhes_FxxPxG"/>
    <property type="match status" value="1"/>
</dbReference>
<organism evidence="4 5">
    <name type="scientific">Denitromonas halophila</name>
    <dbReference type="NCBI Taxonomy" id="1629404"/>
    <lineage>
        <taxon>Bacteria</taxon>
        <taxon>Pseudomonadati</taxon>
        <taxon>Pseudomonadota</taxon>
        <taxon>Betaproteobacteria</taxon>
        <taxon>Rhodocyclales</taxon>
        <taxon>Zoogloeaceae</taxon>
        <taxon>Denitromonas</taxon>
    </lineage>
</organism>
<feature type="region of interest" description="Disordered" evidence="1">
    <location>
        <begin position="1982"/>
        <end position="2009"/>
    </location>
</feature>
<dbReference type="Proteomes" id="UP000318349">
    <property type="component" value="Unassembled WGS sequence"/>
</dbReference>
<dbReference type="SMART" id="SM00912">
    <property type="entry name" value="Haemagg_act"/>
    <property type="match status" value="1"/>
</dbReference>